<dbReference type="PANTHER" id="PTHR33217">
    <property type="entry name" value="TRANSPOSASE FOR INSERTION SEQUENCE ELEMENT IS1081"/>
    <property type="match status" value="1"/>
</dbReference>
<comment type="function">
    <text evidence="1 6">Required for the transposition of the insertion element.</text>
</comment>
<name>V7I0Y0_9CLOT</name>
<reference evidence="8 9" key="1">
    <citation type="journal article" date="2014" name="Genome Announc.">
        <title>Genome Sequence of Youngiibacter fragilis, the Type Strain of the Genus Youngiibacter.</title>
        <authorList>
            <person name="Wawrik C.B."/>
            <person name="Callaghan A.V."/>
            <person name="Stamps B.W."/>
            <person name="Wawrik B."/>
        </authorList>
    </citation>
    <scope>NUCLEOTIDE SEQUENCE [LARGE SCALE GENOMIC DNA]</scope>
    <source>
        <strain evidence="8 9">232.1</strain>
    </source>
</reference>
<dbReference type="AlphaFoldDB" id="V7I0Y0"/>
<dbReference type="GO" id="GO:0003677">
    <property type="term" value="F:DNA binding"/>
    <property type="evidence" value="ECO:0007669"/>
    <property type="project" value="UniProtKB-UniRule"/>
</dbReference>
<keyword evidence="6" id="KW-0814">Transposable element</keyword>
<evidence type="ECO:0000256" key="6">
    <source>
        <dbReference type="RuleBase" id="RU365089"/>
    </source>
</evidence>
<evidence type="ECO:0000256" key="1">
    <source>
        <dbReference type="ARBA" id="ARBA00002190"/>
    </source>
</evidence>
<evidence type="ECO:0000313" key="9">
    <source>
        <dbReference type="Proteomes" id="UP000017747"/>
    </source>
</evidence>
<evidence type="ECO:0000313" key="8">
    <source>
        <dbReference type="EMBL" id="ETA78946.1"/>
    </source>
</evidence>
<sequence length="409" mass="46978">MAKIKRDPRLMELAKQFLEIYEPATAGDVYDGLKEMLGGTIESMLEAEMDDHLGYPKGVNTNHPENTRNGFSKKTVKSTGGPIEVNIPRDRKGEFDPKVVGKYKTDISDIEEKIISMYAKGMTTRDIEDHIQDIYGFSISASQISTITDKIIPMINEWQTRPLESVYPVVFMDAIHYHVRQDGVIVKKAVYNILGYTMDGTKDVLGMWIGENESSKFWLSVLNELKNRGVQDILIACIDGLTGFKEAINAVFGKTKIQRCIIHQIRSSTRYVSYKDIKALMADLKLVYKAPTEKAASVNLDKFEEKWKNKYPACVKSWRINWPELSAFFEYPTELRTLIYTTNAIEGYHRQLRKVTKTKTVFPTDTAVIKILYLATMDAMAKWTQRIRNWDKIESQIEILFENRLNPQK</sequence>
<dbReference type="InterPro" id="IPR001207">
    <property type="entry name" value="Transposase_mutator"/>
</dbReference>
<dbReference type="STRING" id="994573.T472_0219630"/>
<feature type="region of interest" description="Disordered" evidence="7">
    <location>
        <begin position="59"/>
        <end position="88"/>
    </location>
</feature>
<dbReference type="NCBIfam" id="NF033543">
    <property type="entry name" value="transpos_IS256"/>
    <property type="match status" value="1"/>
</dbReference>
<dbReference type="GO" id="GO:0004803">
    <property type="term" value="F:transposase activity"/>
    <property type="evidence" value="ECO:0007669"/>
    <property type="project" value="UniProtKB-UniRule"/>
</dbReference>
<proteinExistence type="inferred from homology"/>
<organism evidence="8 9">
    <name type="scientific">Youngiibacter fragilis 232.1</name>
    <dbReference type="NCBI Taxonomy" id="994573"/>
    <lineage>
        <taxon>Bacteria</taxon>
        <taxon>Bacillati</taxon>
        <taxon>Bacillota</taxon>
        <taxon>Clostridia</taxon>
        <taxon>Eubacteriales</taxon>
        <taxon>Clostridiaceae</taxon>
        <taxon>Youngiibacter</taxon>
    </lineage>
</organism>
<comment type="caution">
    <text evidence="8">The sequence shown here is derived from an EMBL/GenBank/DDBJ whole genome shotgun (WGS) entry which is preliminary data.</text>
</comment>
<dbReference type="OrthoDB" id="9779930at2"/>
<evidence type="ECO:0000256" key="5">
    <source>
        <dbReference type="ARBA" id="ARBA00023172"/>
    </source>
</evidence>
<dbReference type="EMBL" id="AXUN02000236">
    <property type="protein sequence ID" value="ETA78946.1"/>
    <property type="molecule type" value="Genomic_DNA"/>
</dbReference>
<evidence type="ECO:0000256" key="2">
    <source>
        <dbReference type="ARBA" id="ARBA00010961"/>
    </source>
</evidence>
<comment type="similarity">
    <text evidence="2 6">Belongs to the transposase mutator family.</text>
</comment>
<dbReference type="eggNOG" id="COG3328">
    <property type="taxonomic scope" value="Bacteria"/>
</dbReference>
<feature type="compositionally biased region" description="Polar residues" evidence="7">
    <location>
        <begin position="59"/>
        <end position="72"/>
    </location>
</feature>
<gene>
    <name evidence="8" type="ORF">T472_0219630</name>
</gene>
<accession>V7I0Y0</accession>
<evidence type="ECO:0000256" key="4">
    <source>
        <dbReference type="ARBA" id="ARBA00023125"/>
    </source>
</evidence>
<dbReference type="PATRIC" id="fig|994573.3.peg.3738"/>
<keyword evidence="5 6" id="KW-0233">DNA recombination</keyword>
<dbReference type="PANTHER" id="PTHR33217:SF8">
    <property type="entry name" value="MUTATOR FAMILY TRANSPOSASE"/>
    <property type="match status" value="1"/>
</dbReference>
<protein>
    <recommendedName>
        <fullName evidence="6">Mutator family transposase</fullName>
    </recommendedName>
</protein>
<keyword evidence="4 6" id="KW-0238">DNA-binding</keyword>
<dbReference type="GO" id="GO:0006313">
    <property type="term" value="P:DNA transposition"/>
    <property type="evidence" value="ECO:0007669"/>
    <property type="project" value="UniProtKB-UniRule"/>
</dbReference>
<evidence type="ECO:0000256" key="3">
    <source>
        <dbReference type="ARBA" id="ARBA00022578"/>
    </source>
</evidence>
<keyword evidence="3 6" id="KW-0815">Transposition</keyword>
<dbReference type="Pfam" id="PF00872">
    <property type="entry name" value="Transposase_mut"/>
    <property type="match status" value="1"/>
</dbReference>
<dbReference type="RefSeq" id="WP_023863791.1">
    <property type="nucleotide sequence ID" value="NZ_AXUN02000236.1"/>
</dbReference>
<dbReference type="Proteomes" id="UP000017747">
    <property type="component" value="Unassembled WGS sequence"/>
</dbReference>
<keyword evidence="9" id="KW-1185">Reference proteome</keyword>
<evidence type="ECO:0000256" key="7">
    <source>
        <dbReference type="SAM" id="MobiDB-lite"/>
    </source>
</evidence>